<comment type="similarity">
    <text evidence="1">Belongs to the DNA2/NAM7 helicase family.</text>
</comment>
<dbReference type="PANTHER" id="PTHR43788:SF8">
    <property type="entry name" value="DNA-BINDING PROTEIN SMUBP-2"/>
    <property type="match status" value="1"/>
</dbReference>
<sequence>MKESNIAASNIIEYWRLIEFLNQKAFPIQSKSDRELRMKVSKGEKLRSKMITLYERIPLAEDIKVILRNEGNLTNQFPITGSSIHVLVGKIDRQSIIDTFFQKFTEKESVEKTNEKICLFSLKVNSEGTYTKSSFRVSPLLWGLAICCKYPNTIKTQLSLDAYQKTMDTIEEIFFKDKEDIVVDQSVLESIHNYICRVFVRINMPDAKVPFEGTLIYTCFKTREEFEKKDDTLEDISELMTGFFQKDYEMILHNLQNNISTSGFLEYITILHNKGNLEEIKSKRYNIRENNNLIAEYLDPIYTPMGKWPSKFAPALMQQIAINLYLDNKSKCFSVNGPPGTGKTTLLKEIVAHNVVERALMLTKYSKADDAFIPKKFNDGNKVNKGYDKDINKYHSLKEPKIADYNMLVTSSNNAAVENITKELPNYKGVVSSLDAEGMEEINDLFNQAKDHKKLTFKYTSFDSKGTSKEYEATKKDIYFSSLAHHLKNSRDDLQEVEVFSEWGLISAPLGKRANLNNYYFKVMKPIMKHIKKHKMANRIEFDCAKTDFIEQYKRVEKIQQALSKSSRISERNEEALKDVELQKRKCSQHIENVESRLAISKKNSATIQEQVASNQCQCLLMKKQIQNEESNWKSIKGEQERILRELELQKSIVMELEDKRKPHEILLGKWIKSQRMTEIQEKKNEIAKSNKVKHDIDIKESKQRKQIKLKELELTIAEDRLKNSVEKRRQEEKVAQRYFNDIQRNLENIRALNQSKVEIKEIFQAEMKNLKTNLSMVVDAEFFNQLHSQDEEARLSVQLSNPWISDCYNREREKLFYRALQVNKYFILSSQCVRENLINLGYLWQFEKNSEKENCHFSIKDKKSAYIHLLNTIFLITPVISTTFASVSRFLANIEEPDSMGQLIVDEAGQATPQMAAGALWRFKKAIIVGDPKQVEPIVTDDIRMLMELFADEELVNYKDRTISVQSFADNINRVGAYLPSSEREEDDWVGCPLLIHRRCLNPMFHISNQLSYDNTMLCKTIEPKQEVADKLVYRQSRWLNILGKERGNKNHHVDEQASEALKIIERAFEKQSGCADIFVISPFSSVITGFIQHASKSDVLKSLGKDDLDSWLNNNCGTVHRFQGKEANEVIFLLGCDATAKGAVNWVNDNIVNVAVTRAKYRLYVIGDETLWRQNQSVALIQRNIAEYSSAERVGSLAKV</sequence>
<dbReference type="InterPro" id="IPR027417">
    <property type="entry name" value="P-loop_NTPase"/>
</dbReference>
<proteinExistence type="inferred from homology"/>
<keyword evidence="3" id="KW-0378">Hydrolase</keyword>
<evidence type="ECO:0000256" key="3">
    <source>
        <dbReference type="ARBA" id="ARBA00022801"/>
    </source>
</evidence>
<dbReference type="Gene3D" id="3.40.50.300">
    <property type="entry name" value="P-loop containing nucleotide triphosphate hydrolases"/>
    <property type="match status" value="3"/>
</dbReference>
<keyword evidence="5" id="KW-0067">ATP-binding</keyword>
<evidence type="ECO:0000256" key="5">
    <source>
        <dbReference type="ARBA" id="ARBA00022840"/>
    </source>
</evidence>
<reference evidence="8 9" key="2">
    <citation type="submission" date="2020-08" db="EMBL/GenBank/DDBJ databases">
        <title>Listeria ohnekaius sp. nov. and Listeria portnoyii sp. nov. isolated from non-agricultural and natural environments.</title>
        <authorList>
            <person name="Weller D."/>
            <person name="Belias A.M."/>
            <person name="Liao J."/>
            <person name="Guo S."/>
            <person name="Orsi R.H."/>
            <person name="Wiedmann M."/>
        </authorList>
    </citation>
    <scope>NUCLEOTIDE SEQUENCE [LARGE SCALE GENOMIC DNA]</scope>
    <source>
        <strain evidence="8 9">FSL W9-0585</strain>
    </source>
</reference>
<evidence type="ECO:0000313" key="9">
    <source>
        <dbReference type="Proteomes" id="UP000548787"/>
    </source>
</evidence>
<dbReference type="Pfam" id="PF13086">
    <property type="entry name" value="AAA_11"/>
    <property type="match status" value="1"/>
</dbReference>
<evidence type="ECO:0000256" key="4">
    <source>
        <dbReference type="ARBA" id="ARBA00022806"/>
    </source>
</evidence>
<keyword evidence="9" id="KW-1185">Reference proteome</keyword>
<dbReference type="GO" id="GO:0016787">
    <property type="term" value="F:hydrolase activity"/>
    <property type="evidence" value="ECO:0007669"/>
    <property type="project" value="UniProtKB-KW"/>
</dbReference>
<dbReference type="AlphaFoldDB" id="A0A7W1YFG3"/>
<evidence type="ECO:0000256" key="2">
    <source>
        <dbReference type="ARBA" id="ARBA00022741"/>
    </source>
</evidence>
<dbReference type="InterPro" id="IPR050534">
    <property type="entry name" value="Coronavir_polyprotein_1ab"/>
</dbReference>
<comment type="caution">
    <text evidence="8">The sequence shown here is derived from an EMBL/GenBank/DDBJ whole genome shotgun (WGS) entry which is preliminary data.</text>
</comment>
<dbReference type="InterPro" id="IPR041677">
    <property type="entry name" value="DNA2/NAM7_AAA_11"/>
</dbReference>
<dbReference type="PANTHER" id="PTHR43788">
    <property type="entry name" value="DNA2/NAM7 HELICASE FAMILY MEMBER"/>
    <property type="match status" value="1"/>
</dbReference>
<evidence type="ECO:0000259" key="6">
    <source>
        <dbReference type="Pfam" id="PF13086"/>
    </source>
</evidence>
<feature type="domain" description="DNA2/NAM7 helicase-like C-terminal" evidence="7">
    <location>
        <begin position="1000"/>
        <end position="1171"/>
    </location>
</feature>
<dbReference type="GO" id="GO:0043139">
    <property type="term" value="F:5'-3' DNA helicase activity"/>
    <property type="evidence" value="ECO:0007669"/>
    <property type="project" value="TreeGrafter"/>
</dbReference>
<evidence type="ECO:0000256" key="1">
    <source>
        <dbReference type="ARBA" id="ARBA00007913"/>
    </source>
</evidence>
<accession>A0A7W1YFG3</accession>
<keyword evidence="4 8" id="KW-0347">Helicase</keyword>
<protein>
    <submittedName>
        <fullName evidence="8">DNA helicase</fullName>
    </submittedName>
</protein>
<dbReference type="GO" id="GO:0005524">
    <property type="term" value="F:ATP binding"/>
    <property type="evidence" value="ECO:0007669"/>
    <property type="project" value="UniProtKB-KW"/>
</dbReference>
<dbReference type="Proteomes" id="UP000548787">
    <property type="component" value="Unassembled WGS sequence"/>
</dbReference>
<keyword evidence="2" id="KW-0547">Nucleotide-binding</keyword>
<dbReference type="EMBL" id="JABJVM010000003">
    <property type="protein sequence ID" value="MBA3925680.1"/>
    <property type="molecule type" value="Genomic_DNA"/>
</dbReference>
<evidence type="ECO:0000259" key="7">
    <source>
        <dbReference type="Pfam" id="PF13087"/>
    </source>
</evidence>
<name>A0A7W1YFG3_9LIST</name>
<dbReference type="RefSeq" id="WP_181675891.1">
    <property type="nucleotide sequence ID" value="NZ_JABJVM010000003.1"/>
</dbReference>
<gene>
    <name evidence="8" type="ORF">HPK16_04920</name>
</gene>
<dbReference type="Pfam" id="PF13087">
    <property type="entry name" value="AAA_12"/>
    <property type="match status" value="1"/>
</dbReference>
<organism evidence="8 9">
    <name type="scientific">Listeria rustica</name>
    <dbReference type="NCBI Taxonomy" id="2713503"/>
    <lineage>
        <taxon>Bacteria</taxon>
        <taxon>Bacillati</taxon>
        <taxon>Bacillota</taxon>
        <taxon>Bacilli</taxon>
        <taxon>Bacillales</taxon>
        <taxon>Listeriaceae</taxon>
        <taxon>Listeria</taxon>
    </lineage>
</organism>
<dbReference type="InterPro" id="IPR041679">
    <property type="entry name" value="DNA2/NAM7-like_C"/>
</dbReference>
<reference evidence="8 9" key="1">
    <citation type="submission" date="2020-05" db="EMBL/GenBank/DDBJ databases">
        <authorList>
            <person name="Carlin C.R."/>
        </authorList>
    </citation>
    <scope>NUCLEOTIDE SEQUENCE [LARGE SCALE GENOMIC DNA]</scope>
    <source>
        <strain evidence="8 9">FSL W9-0585</strain>
    </source>
</reference>
<evidence type="ECO:0000313" key="8">
    <source>
        <dbReference type="EMBL" id="MBA3925680.1"/>
    </source>
</evidence>
<dbReference type="SUPFAM" id="SSF52540">
    <property type="entry name" value="P-loop containing nucleoside triphosphate hydrolases"/>
    <property type="match status" value="1"/>
</dbReference>
<feature type="domain" description="DNA2/NAM7 helicase helicase" evidence="6">
    <location>
        <begin position="860"/>
        <end position="940"/>
    </location>
</feature>